<keyword evidence="5" id="KW-0963">Cytoplasm</keyword>
<dbReference type="PANTHER" id="PTHR43395">
    <property type="entry name" value="SENSOR HISTIDINE KINASE CHEA"/>
    <property type="match status" value="1"/>
</dbReference>
<feature type="region of interest" description="Disordered" evidence="15">
    <location>
        <begin position="383"/>
        <end position="420"/>
    </location>
</feature>
<dbReference type="SUPFAM" id="SSF55874">
    <property type="entry name" value="ATPase domain of HSP90 chaperone/DNA topoisomerase II/histidine kinase"/>
    <property type="match status" value="1"/>
</dbReference>
<evidence type="ECO:0000256" key="6">
    <source>
        <dbReference type="ARBA" id="ARBA00022500"/>
    </source>
</evidence>
<comment type="caution">
    <text evidence="19">The sequence shown here is derived from an EMBL/GenBank/DDBJ whole genome shotgun (WGS) entry which is preliminary data.</text>
</comment>
<dbReference type="InterPro" id="IPR037006">
    <property type="entry name" value="CheA-like_homodim_sf"/>
</dbReference>
<dbReference type="Gene3D" id="3.30.565.10">
    <property type="entry name" value="Histidine kinase-like ATPase, C-terminal domain"/>
    <property type="match status" value="1"/>
</dbReference>
<dbReference type="SUPFAM" id="SSF50341">
    <property type="entry name" value="CheW-like"/>
    <property type="match status" value="1"/>
</dbReference>
<dbReference type="InterPro" id="IPR004358">
    <property type="entry name" value="Sig_transdc_His_kin-like_C"/>
</dbReference>
<dbReference type="PROSITE" id="PS50894">
    <property type="entry name" value="HPT"/>
    <property type="match status" value="1"/>
</dbReference>
<dbReference type="Gene3D" id="1.20.120.160">
    <property type="entry name" value="HPT domain"/>
    <property type="match status" value="1"/>
</dbReference>
<dbReference type="SUPFAM" id="SSF47226">
    <property type="entry name" value="Histidine-containing phosphotransfer domain, HPT domain"/>
    <property type="match status" value="1"/>
</dbReference>
<evidence type="ECO:0000256" key="4">
    <source>
        <dbReference type="ARBA" id="ARBA00021495"/>
    </source>
</evidence>
<dbReference type="SUPFAM" id="SSF55052">
    <property type="entry name" value="CheY-binding domain of CheA"/>
    <property type="match status" value="2"/>
</dbReference>
<dbReference type="Pfam" id="PF07194">
    <property type="entry name" value="P2"/>
    <property type="match status" value="2"/>
</dbReference>
<dbReference type="FunFam" id="3.30.565.10:FF:000016">
    <property type="entry name" value="Chemotaxis protein CheA, putative"/>
    <property type="match status" value="1"/>
</dbReference>
<keyword evidence="8" id="KW-0808">Transferase</keyword>
<evidence type="ECO:0000256" key="5">
    <source>
        <dbReference type="ARBA" id="ARBA00022490"/>
    </source>
</evidence>
<keyword evidence="12" id="KW-0902">Two-component regulatory system</keyword>
<dbReference type="InterPro" id="IPR003594">
    <property type="entry name" value="HATPase_dom"/>
</dbReference>
<dbReference type="RefSeq" id="WP_187434266.1">
    <property type="nucleotide sequence ID" value="NZ_VNHS01000006.1"/>
</dbReference>
<dbReference type="SMART" id="SM00260">
    <property type="entry name" value="CheW"/>
    <property type="match status" value="1"/>
</dbReference>
<dbReference type="Gene3D" id="1.10.287.560">
    <property type="entry name" value="Histidine kinase CheA-like, homodimeric domain"/>
    <property type="match status" value="1"/>
</dbReference>
<dbReference type="InterPro" id="IPR036641">
    <property type="entry name" value="HPT_dom_sf"/>
</dbReference>
<dbReference type="Pfam" id="PF01584">
    <property type="entry name" value="CheW"/>
    <property type="match status" value="1"/>
</dbReference>
<dbReference type="Pfam" id="PF02895">
    <property type="entry name" value="H-kinase_dim"/>
    <property type="match status" value="1"/>
</dbReference>
<dbReference type="EC" id="2.7.13.3" evidence="3"/>
<dbReference type="SMART" id="SM01231">
    <property type="entry name" value="H-kinase_dim"/>
    <property type="match status" value="1"/>
</dbReference>
<evidence type="ECO:0000256" key="1">
    <source>
        <dbReference type="ARBA" id="ARBA00000085"/>
    </source>
</evidence>
<feature type="modified residue" description="Phosphohistidine" evidence="14">
    <location>
        <position position="50"/>
    </location>
</feature>
<evidence type="ECO:0000259" key="16">
    <source>
        <dbReference type="PROSITE" id="PS50109"/>
    </source>
</evidence>
<keyword evidence="6" id="KW-0145">Chemotaxis</keyword>
<dbReference type="AlphaFoldDB" id="A0A5S5C6I5"/>
<evidence type="ECO:0000256" key="3">
    <source>
        <dbReference type="ARBA" id="ARBA00012438"/>
    </source>
</evidence>
<dbReference type="EMBL" id="VNHS01000006">
    <property type="protein sequence ID" value="TYP73940.1"/>
    <property type="molecule type" value="Genomic_DNA"/>
</dbReference>
<proteinExistence type="predicted"/>
<dbReference type="Pfam" id="PF01627">
    <property type="entry name" value="Hpt"/>
    <property type="match status" value="1"/>
</dbReference>
<feature type="region of interest" description="Disordered" evidence="15">
    <location>
        <begin position="144"/>
        <end position="170"/>
    </location>
</feature>
<dbReference type="PROSITE" id="PS50109">
    <property type="entry name" value="HIS_KIN"/>
    <property type="match status" value="1"/>
</dbReference>
<comment type="function">
    <text evidence="13">Involved in the transmission of sensory signals from the chemoreceptors to the flagellar motors. CheA is autophosphorylated; it can transfer its phosphate group to either CheB or CheY.</text>
</comment>
<evidence type="ECO:0000256" key="10">
    <source>
        <dbReference type="ARBA" id="ARBA00022777"/>
    </source>
</evidence>
<feature type="domain" description="CheW-like" evidence="17">
    <location>
        <begin position="671"/>
        <end position="807"/>
    </location>
</feature>
<feature type="compositionally biased region" description="Basic and acidic residues" evidence="15">
    <location>
        <begin position="398"/>
        <end position="411"/>
    </location>
</feature>
<protein>
    <recommendedName>
        <fullName evidence="4">Chemotaxis protein CheA</fullName>
        <ecNumber evidence="3">2.7.13.3</ecNumber>
    </recommendedName>
</protein>
<dbReference type="GO" id="GO:0005737">
    <property type="term" value="C:cytoplasm"/>
    <property type="evidence" value="ECO:0007669"/>
    <property type="project" value="UniProtKB-SubCell"/>
</dbReference>
<evidence type="ECO:0000259" key="17">
    <source>
        <dbReference type="PROSITE" id="PS50851"/>
    </source>
</evidence>
<dbReference type="Proteomes" id="UP000323257">
    <property type="component" value="Unassembled WGS sequence"/>
</dbReference>
<dbReference type="InterPro" id="IPR008207">
    <property type="entry name" value="Sig_transdc_His_kin_Hpt_dom"/>
</dbReference>
<dbReference type="InterPro" id="IPR004105">
    <property type="entry name" value="CheA-like_dim"/>
</dbReference>
<dbReference type="SUPFAM" id="SSF47384">
    <property type="entry name" value="Homodimeric domain of signal transducing histidine kinase"/>
    <property type="match status" value="1"/>
</dbReference>
<comment type="catalytic activity">
    <reaction evidence="1">
        <text>ATP + protein L-histidine = ADP + protein N-phospho-L-histidine.</text>
        <dbReference type="EC" id="2.7.13.3"/>
    </reaction>
</comment>
<dbReference type="InterPro" id="IPR005467">
    <property type="entry name" value="His_kinase_dom"/>
</dbReference>
<dbReference type="GO" id="GO:0005524">
    <property type="term" value="F:ATP binding"/>
    <property type="evidence" value="ECO:0007669"/>
    <property type="project" value="UniProtKB-KW"/>
</dbReference>
<dbReference type="InterPro" id="IPR036890">
    <property type="entry name" value="HATPase_C_sf"/>
</dbReference>
<name>A0A5S5C6I5_9BACL</name>
<feature type="compositionally biased region" description="Low complexity" evidence="15">
    <location>
        <begin position="383"/>
        <end position="394"/>
    </location>
</feature>
<feature type="domain" description="HPt" evidence="18">
    <location>
        <begin position="3"/>
        <end position="109"/>
    </location>
</feature>
<evidence type="ECO:0000256" key="14">
    <source>
        <dbReference type="PROSITE-ProRule" id="PRU00110"/>
    </source>
</evidence>
<evidence type="ECO:0000256" key="7">
    <source>
        <dbReference type="ARBA" id="ARBA00022553"/>
    </source>
</evidence>
<keyword evidence="11" id="KW-0067">ATP-binding</keyword>
<dbReference type="PROSITE" id="PS50851">
    <property type="entry name" value="CHEW"/>
    <property type="match status" value="1"/>
</dbReference>
<evidence type="ECO:0000256" key="11">
    <source>
        <dbReference type="ARBA" id="ARBA00022840"/>
    </source>
</evidence>
<keyword evidence="9" id="KW-0547">Nucleotide-binding</keyword>
<keyword evidence="20" id="KW-1185">Reference proteome</keyword>
<evidence type="ECO:0000256" key="2">
    <source>
        <dbReference type="ARBA" id="ARBA00004496"/>
    </source>
</evidence>
<dbReference type="Gene3D" id="2.30.30.40">
    <property type="entry name" value="SH3 Domains"/>
    <property type="match status" value="1"/>
</dbReference>
<comment type="subcellular location">
    <subcellularLocation>
        <location evidence="2">Cytoplasm</location>
    </subcellularLocation>
</comment>
<dbReference type="InterPro" id="IPR035891">
    <property type="entry name" value="CheY-binding_CheA"/>
</dbReference>
<dbReference type="InterPro" id="IPR002545">
    <property type="entry name" value="CheW-lke_dom"/>
</dbReference>
<dbReference type="CDD" id="cd00731">
    <property type="entry name" value="CheA_reg"/>
    <property type="match status" value="1"/>
</dbReference>
<organism evidence="19 20">
    <name type="scientific">Paenibacillus methanolicus</name>
    <dbReference type="NCBI Taxonomy" id="582686"/>
    <lineage>
        <taxon>Bacteria</taxon>
        <taxon>Bacillati</taxon>
        <taxon>Bacillota</taxon>
        <taxon>Bacilli</taxon>
        <taxon>Bacillales</taxon>
        <taxon>Paenibacillaceae</taxon>
        <taxon>Paenibacillus</taxon>
    </lineage>
</organism>
<dbReference type="InterPro" id="IPR036061">
    <property type="entry name" value="CheW-like_dom_sf"/>
</dbReference>
<evidence type="ECO:0000256" key="9">
    <source>
        <dbReference type="ARBA" id="ARBA00022741"/>
    </source>
</evidence>
<dbReference type="GO" id="GO:0000155">
    <property type="term" value="F:phosphorelay sensor kinase activity"/>
    <property type="evidence" value="ECO:0007669"/>
    <property type="project" value="InterPro"/>
</dbReference>
<keyword evidence="7 14" id="KW-0597">Phosphoprotein</keyword>
<dbReference type="CDD" id="cd00088">
    <property type="entry name" value="HPT"/>
    <property type="match status" value="1"/>
</dbReference>
<dbReference type="InterPro" id="IPR051315">
    <property type="entry name" value="Bact_Chemotaxis_CheA"/>
</dbReference>
<feature type="domain" description="Histidine kinase" evidence="16">
    <location>
        <begin position="468"/>
        <end position="669"/>
    </location>
</feature>
<evidence type="ECO:0000256" key="12">
    <source>
        <dbReference type="ARBA" id="ARBA00023012"/>
    </source>
</evidence>
<keyword evidence="10 19" id="KW-0418">Kinase</keyword>
<reference evidence="19 20" key="1">
    <citation type="submission" date="2019-07" db="EMBL/GenBank/DDBJ databases">
        <title>Genomic Encyclopedia of Type Strains, Phase III (KMG-III): the genomes of soil and plant-associated and newly described type strains.</title>
        <authorList>
            <person name="Whitman W."/>
        </authorList>
    </citation>
    <scope>NUCLEOTIDE SEQUENCE [LARGE SCALE GENOMIC DNA]</scope>
    <source>
        <strain evidence="19 20">BL24</strain>
    </source>
</reference>
<evidence type="ECO:0000256" key="15">
    <source>
        <dbReference type="SAM" id="MobiDB-lite"/>
    </source>
</evidence>
<accession>A0A5S5C6I5</accession>
<dbReference type="SMART" id="SM00073">
    <property type="entry name" value="HPT"/>
    <property type="match status" value="1"/>
</dbReference>
<dbReference type="SMART" id="SM00387">
    <property type="entry name" value="HATPase_c"/>
    <property type="match status" value="1"/>
</dbReference>
<evidence type="ECO:0000256" key="8">
    <source>
        <dbReference type="ARBA" id="ARBA00022679"/>
    </source>
</evidence>
<dbReference type="InterPro" id="IPR036097">
    <property type="entry name" value="HisK_dim/P_sf"/>
</dbReference>
<dbReference type="GO" id="GO:0006935">
    <property type="term" value="P:chemotaxis"/>
    <property type="evidence" value="ECO:0007669"/>
    <property type="project" value="UniProtKB-KW"/>
</dbReference>
<dbReference type="InterPro" id="IPR010808">
    <property type="entry name" value="CheA_P2-bd"/>
</dbReference>
<evidence type="ECO:0000259" key="18">
    <source>
        <dbReference type="PROSITE" id="PS50894"/>
    </source>
</evidence>
<evidence type="ECO:0000313" key="19">
    <source>
        <dbReference type="EMBL" id="TYP73940.1"/>
    </source>
</evidence>
<dbReference type="Pfam" id="PF02518">
    <property type="entry name" value="HATPase_c"/>
    <property type="match status" value="1"/>
</dbReference>
<sequence>MTNPFITEQMVEMFIYETTQNIEMLEQTIVHCETEGFDPAAVNEILRNMHTIKGSSAMMCYTNVATLSHSLEDLFFFLREQKPTEVDYTLLSDMVLEGIDFIKVELHKIKSGDQPDGEAHALIGSIQQFLAQLKEANNAAAPVSKASSAGNPVAASKPAAMPPHAPSAAAMPSMTAEPAIWDDGGMIGYEAVLHFIEGCEMENVRAFGVVHALQQHVAGLTCFPADYLENEESIRLIREQGFIMRFQSAESYEKLHALLEDTLFLKSVRLTIPGQSQRSEFRAHIRFQADCEMENIRAFGIVHAMKDQARNIVCDPADYLENEAAAELIRAEGFTMRFRSDVPYARFRQILDETLFLSHYELHMIGDPAASSDTQATNQEMPVQANAASAASVPLPAPEKKNKPAKKEHGEGGAAGHGGQSLISVNVDKLDRLMDLVGEMVIAEAMVTQNPDLHGLQLDRFHKASQLLHKITSELQDVVMSIRMVPLTATFQKMHRIVRDMCKNLGKEVQLKLVGEETEVDKNVIQHISDPLMHLIRNSVDHGIELPEDRSAAGKARAGTVTLEARNSGGDVYVFIKDDGKGLSKEKLLEKARKNGLLTKPEHEMTDKEIFGLIFLPGFSTKENISEYSGRGVGMDVVSQNISAIGGTISVDSAEGAGTTITLKIPLTLAIIDGMTIRVGSSRYTIPTVSIVESFRPREADIIRDPDDREMIMVRGQCYPILRLHERYGVKPDTTLFSEGILIMVEHDGRSFCLFADELLGQQQVVVKALPDYIKRMRNIQGLAGCTLLGDGSISLILDPGALSASG</sequence>
<evidence type="ECO:0000256" key="13">
    <source>
        <dbReference type="ARBA" id="ARBA00035100"/>
    </source>
</evidence>
<gene>
    <name evidence="19" type="ORF">BCM02_106219</name>
</gene>
<dbReference type="PANTHER" id="PTHR43395:SF10">
    <property type="entry name" value="CHEMOTAXIS PROTEIN CHEA"/>
    <property type="match status" value="1"/>
</dbReference>
<evidence type="ECO:0000313" key="20">
    <source>
        <dbReference type="Proteomes" id="UP000323257"/>
    </source>
</evidence>
<dbReference type="PRINTS" id="PR00344">
    <property type="entry name" value="BCTRLSENSOR"/>
</dbReference>
<dbReference type="CDD" id="cd16916">
    <property type="entry name" value="HATPase_CheA-like"/>
    <property type="match status" value="1"/>
</dbReference>